<name>A0A252BCI1_9PROT</name>
<sequence length="101" mass="10923">MRLPHPVLPAHPASPRRIITPLPGPLAGTLAYAQQQAEADCHDMAHIARSLRATAVAISPYIARLDCQARPFAVLECAPTLLALAEEIEQDDIPARQQEAI</sequence>
<dbReference type="Proteomes" id="UP000194999">
    <property type="component" value="Unassembled WGS sequence"/>
</dbReference>
<organism evidence="1 2">
    <name type="scientific">Acetobacter orientalis</name>
    <dbReference type="NCBI Taxonomy" id="146474"/>
    <lineage>
        <taxon>Bacteria</taxon>
        <taxon>Pseudomonadati</taxon>
        <taxon>Pseudomonadota</taxon>
        <taxon>Alphaproteobacteria</taxon>
        <taxon>Acetobacterales</taxon>
        <taxon>Acetobacteraceae</taxon>
        <taxon>Acetobacter</taxon>
    </lineage>
</organism>
<evidence type="ECO:0000313" key="1">
    <source>
        <dbReference type="EMBL" id="OUJ01951.1"/>
    </source>
</evidence>
<comment type="caution">
    <text evidence="1">The sequence shown here is derived from an EMBL/GenBank/DDBJ whole genome shotgun (WGS) entry which is preliminary data.</text>
</comment>
<accession>A0A252BCI1</accession>
<dbReference type="EMBL" id="JOOY01000035">
    <property type="protein sequence ID" value="OUJ01951.1"/>
    <property type="molecule type" value="Genomic_DNA"/>
</dbReference>
<proteinExistence type="predicted"/>
<protein>
    <submittedName>
        <fullName evidence="1">Uncharacterized protein</fullName>
    </submittedName>
</protein>
<reference evidence="1 2" key="1">
    <citation type="submission" date="2014-06" db="EMBL/GenBank/DDBJ databases">
        <authorList>
            <person name="Ju J."/>
            <person name="Zhang J."/>
        </authorList>
    </citation>
    <scope>NUCLEOTIDE SEQUENCE [LARGE SCALE GENOMIC DNA]</scope>
    <source>
        <strain evidence="1">DmW_048</strain>
    </source>
</reference>
<evidence type="ECO:0000313" key="2">
    <source>
        <dbReference type="Proteomes" id="UP000194999"/>
    </source>
</evidence>
<gene>
    <name evidence="1" type="ORF">HK15_06830</name>
</gene>
<dbReference type="AlphaFoldDB" id="A0A252BCI1"/>